<keyword evidence="5" id="KW-0464">Manganese</keyword>
<keyword evidence="10" id="KW-1185">Reference proteome</keyword>
<comment type="similarity">
    <text evidence="2 6">Belongs to the peptidase M24B family.</text>
</comment>
<evidence type="ECO:0000256" key="6">
    <source>
        <dbReference type="RuleBase" id="RU000590"/>
    </source>
</evidence>
<comment type="cofactor">
    <cofactor evidence="1">
        <name>Mn(2+)</name>
        <dbReference type="ChEBI" id="CHEBI:29035"/>
    </cofactor>
</comment>
<dbReference type="Gene3D" id="3.40.350.10">
    <property type="entry name" value="Creatinase/prolidase N-terminal domain"/>
    <property type="match status" value="1"/>
</dbReference>
<sequence>MSSAKVPLLHNVPEHRGTSRRFLPTAFIMVSLLCYTFVLYFRDVSVPVIGQHCAHIPPISAEEFTTRQNALARTLVDLNATAYIAEPGASFKYYANVSNANWGLSERPLLLIVTPVQAGNDVHAQITILTPTFEAARAKLELPIASTDVTWIDWAEEANPYEHAISSLRDSPGAVFVDGHIRAFIFDGLKDAHPDRTVSTAPYEIKRLRERKSPSEIMILKCVNEATLLSIRAVRERMYRGITESTASAMMRETLASAGLTNGGCLTLFGDDAALPHGRGSDRPLGKNDFALFDCTAGLHGYSSDVTRTVAIKGSKIPEDHLHLWHQVHHAQTAAIQTAKAGVIAREVDIAARKALNNTKYFTHRLGHGIGLEVHEDPYLNGGSMSVLETGHTFSNEPGYYHIGKVGIRLEDCFYIHENGNAVFLTAGVGGQAKSPWSP</sequence>
<evidence type="ECO:0000256" key="3">
    <source>
        <dbReference type="ARBA" id="ARBA00022723"/>
    </source>
</evidence>
<dbReference type="PANTHER" id="PTHR46112">
    <property type="entry name" value="AMINOPEPTIDASE"/>
    <property type="match status" value="1"/>
</dbReference>
<evidence type="ECO:0000313" key="9">
    <source>
        <dbReference type="EMBL" id="GAT59654.1"/>
    </source>
</evidence>
<keyword evidence="7" id="KW-0472">Membrane</keyword>
<dbReference type="Proteomes" id="UP000815677">
    <property type="component" value="Unassembled WGS sequence"/>
</dbReference>
<dbReference type="InterPro" id="IPR050659">
    <property type="entry name" value="Peptidase_M24B"/>
</dbReference>
<gene>
    <name evidence="9" type="ORF">MCHLO_15913</name>
</gene>
<feature type="transmembrane region" description="Helical" evidence="7">
    <location>
        <begin position="21"/>
        <end position="41"/>
    </location>
</feature>
<name>A0ABQ0M8K0_MYCCL</name>
<accession>A0ABQ0M8K0</accession>
<keyword evidence="4" id="KW-0378">Hydrolase</keyword>
<dbReference type="EMBL" id="DF849890">
    <property type="protein sequence ID" value="GAT59654.1"/>
    <property type="molecule type" value="Genomic_DNA"/>
</dbReference>
<dbReference type="SUPFAM" id="SSF53092">
    <property type="entry name" value="Creatinase/prolidase N-terminal domain"/>
    <property type="match status" value="1"/>
</dbReference>
<dbReference type="InterPro" id="IPR001131">
    <property type="entry name" value="Peptidase_M24B_aminopep-P_CS"/>
</dbReference>
<reference evidence="9" key="1">
    <citation type="submission" date="2014-09" db="EMBL/GenBank/DDBJ databases">
        <title>Genome sequence of the luminous mushroom Mycena chlorophos for searching fungal bioluminescence genes.</title>
        <authorList>
            <person name="Tanaka Y."/>
            <person name="Kasuga D."/>
            <person name="Oba Y."/>
            <person name="Hase S."/>
            <person name="Sato K."/>
            <person name="Oba Y."/>
            <person name="Sakakibara Y."/>
        </authorList>
    </citation>
    <scope>NUCLEOTIDE SEQUENCE</scope>
</reference>
<keyword evidence="7" id="KW-0812">Transmembrane</keyword>
<evidence type="ECO:0000313" key="10">
    <source>
        <dbReference type="Proteomes" id="UP000815677"/>
    </source>
</evidence>
<proteinExistence type="inferred from homology"/>
<feature type="domain" description="Peptidase M24" evidence="8">
    <location>
        <begin position="221"/>
        <end position="418"/>
    </location>
</feature>
<keyword evidence="7" id="KW-1133">Transmembrane helix</keyword>
<protein>
    <recommendedName>
        <fullName evidence="8">Peptidase M24 domain-containing protein</fullName>
    </recommendedName>
</protein>
<dbReference type="Pfam" id="PF00557">
    <property type="entry name" value="Peptidase_M24"/>
    <property type="match status" value="1"/>
</dbReference>
<dbReference type="InterPro" id="IPR036005">
    <property type="entry name" value="Creatinase/aminopeptidase-like"/>
</dbReference>
<evidence type="ECO:0000256" key="2">
    <source>
        <dbReference type="ARBA" id="ARBA00008766"/>
    </source>
</evidence>
<dbReference type="Gene3D" id="3.90.230.10">
    <property type="entry name" value="Creatinase/methionine aminopeptidase superfamily"/>
    <property type="match status" value="1"/>
</dbReference>
<dbReference type="SUPFAM" id="SSF55920">
    <property type="entry name" value="Creatinase/aminopeptidase"/>
    <property type="match status" value="1"/>
</dbReference>
<organism evidence="9 10">
    <name type="scientific">Mycena chlorophos</name>
    <name type="common">Agaric fungus</name>
    <name type="synonym">Agaricus chlorophos</name>
    <dbReference type="NCBI Taxonomy" id="658473"/>
    <lineage>
        <taxon>Eukaryota</taxon>
        <taxon>Fungi</taxon>
        <taxon>Dikarya</taxon>
        <taxon>Basidiomycota</taxon>
        <taxon>Agaricomycotina</taxon>
        <taxon>Agaricomycetes</taxon>
        <taxon>Agaricomycetidae</taxon>
        <taxon>Agaricales</taxon>
        <taxon>Marasmiineae</taxon>
        <taxon>Mycenaceae</taxon>
        <taxon>Mycena</taxon>
    </lineage>
</organism>
<evidence type="ECO:0000256" key="1">
    <source>
        <dbReference type="ARBA" id="ARBA00001936"/>
    </source>
</evidence>
<dbReference type="InterPro" id="IPR000994">
    <property type="entry name" value="Pept_M24"/>
</dbReference>
<evidence type="ECO:0000256" key="4">
    <source>
        <dbReference type="ARBA" id="ARBA00022801"/>
    </source>
</evidence>
<evidence type="ECO:0000256" key="7">
    <source>
        <dbReference type="SAM" id="Phobius"/>
    </source>
</evidence>
<dbReference type="PANTHER" id="PTHR46112:SF2">
    <property type="entry name" value="XAA-PRO AMINOPEPTIDASE P-RELATED"/>
    <property type="match status" value="1"/>
</dbReference>
<dbReference type="PROSITE" id="PS00491">
    <property type="entry name" value="PROLINE_PEPTIDASE"/>
    <property type="match status" value="1"/>
</dbReference>
<dbReference type="InterPro" id="IPR029149">
    <property type="entry name" value="Creatin/AminoP/Spt16_N"/>
</dbReference>
<evidence type="ECO:0000256" key="5">
    <source>
        <dbReference type="ARBA" id="ARBA00023211"/>
    </source>
</evidence>
<keyword evidence="3 6" id="KW-0479">Metal-binding</keyword>
<evidence type="ECO:0000259" key="8">
    <source>
        <dbReference type="Pfam" id="PF00557"/>
    </source>
</evidence>